<dbReference type="PROSITE" id="PS00198">
    <property type="entry name" value="4FE4S_FER_1"/>
    <property type="match status" value="1"/>
</dbReference>
<evidence type="ECO:0000313" key="8">
    <source>
        <dbReference type="EMBL" id="QDR81675.1"/>
    </source>
</evidence>
<dbReference type="InterPro" id="IPR017896">
    <property type="entry name" value="4Fe4S_Fe-S-bd"/>
</dbReference>
<dbReference type="GO" id="GO:0046872">
    <property type="term" value="F:metal ion binding"/>
    <property type="evidence" value="ECO:0007669"/>
    <property type="project" value="UniProtKB-KW"/>
</dbReference>
<dbReference type="SUPFAM" id="SSF54862">
    <property type="entry name" value="4Fe-4S ferredoxins"/>
    <property type="match status" value="1"/>
</dbReference>
<dbReference type="Gene3D" id="3.30.70.20">
    <property type="match status" value="1"/>
</dbReference>
<comment type="cofactor">
    <cofactor evidence="1">
        <name>[4Fe-4S] cluster</name>
        <dbReference type="ChEBI" id="CHEBI:49883"/>
    </cofactor>
</comment>
<feature type="domain" description="4Fe-4S ferredoxin-type" evidence="7">
    <location>
        <begin position="237"/>
        <end position="266"/>
    </location>
</feature>
<dbReference type="InterPro" id="IPR007160">
    <property type="entry name" value="DUF362"/>
</dbReference>
<dbReference type="EMBL" id="CP036259">
    <property type="protein sequence ID" value="QDR81675.1"/>
    <property type="molecule type" value="Genomic_DNA"/>
</dbReference>
<proteinExistence type="predicted"/>
<comment type="function">
    <text evidence="2">Ferredoxins are iron-sulfur proteins that transfer electrons in a wide variety of metabolic reactions.</text>
</comment>
<dbReference type="Proteomes" id="UP000320776">
    <property type="component" value="Chromosome"/>
</dbReference>
<gene>
    <name evidence="8" type="primary">rsxB_6</name>
    <name evidence="8" type="ORF">SPTER_30850</name>
</gene>
<dbReference type="Pfam" id="PF04015">
    <property type="entry name" value="DUF362"/>
    <property type="match status" value="1"/>
</dbReference>
<keyword evidence="4" id="KW-0479">Metal-binding</keyword>
<evidence type="ECO:0000259" key="7">
    <source>
        <dbReference type="PROSITE" id="PS51379"/>
    </source>
</evidence>
<protein>
    <submittedName>
        <fullName evidence="8">Electron transport complex subunit RsxB</fullName>
    </submittedName>
</protein>
<dbReference type="PROSITE" id="PS51379">
    <property type="entry name" value="4FE4S_FER_2"/>
    <property type="match status" value="2"/>
</dbReference>
<dbReference type="AlphaFoldDB" id="A0A517DWD8"/>
<evidence type="ECO:0000256" key="5">
    <source>
        <dbReference type="ARBA" id="ARBA00023004"/>
    </source>
</evidence>
<evidence type="ECO:0000313" key="9">
    <source>
        <dbReference type="Proteomes" id="UP000320776"/>
    </source>
</evidence>
<keyword evidence="5" id="KW-0408">Iron</keyword>
<dbReference type="PANTHER" id="PTHR24960:SF79">
    <property type="entry name" value="PHOTOSYSTEM I IRON-SULFUR CENTER"/>
    <property type="match status" value="1"/>
</dbReference>
<dbReference type="PANTHER" id="PTHR24960">
    <property type="entry name" value="PHOTOSYSTEM I IRON-SULFUR CENTER-RELATED"/>
    <property type="match status" value="1"/>
</dbReference>
<evidence type="ECO:0000256" key="2">
    <source>
        <dbReference type="ARBA" id="ARBA00003532"/>
    </source>
</evidence>
<dbReference type="InterPro" id="IPR017900">
    <property type="entry name" value="4Fe4S_Fe_S_CS"/>
</dbReference>
<dbReference type="GO" id="GO:0051539">
    <property type="term" value="F:4 iron, 4 sulfur cluster binding"/>
    <property type="evidence" value="ECO:0007669"/>
    <property type="project" value="UniProtKB-KW"/>
</dbReference>
<sequence length="379" mass="41038">MAARPDQDNPKVSSMVKGEISLTAKVYFARLADGDAVQAQVQAMHRLYMAADAAAIITGNDFVAIKLHVGEGENNTRVRPELIRALVDKVKAANGNPFLTETSTLYKGERHNAVNHLLQAHRQGFGIEQVGAPFLMADGLLGNTEYEVPIPGELHKTVHVARELMGVDALFVVSHATGCISTGLGACIKNLGMGLASRKGKRRQHSAILPAIKPSLCTGCQKCRQWCPADAIIEQAGKMYIADNRCIGCGECIAVCRFDAVTYDFTADEGFLQKSMAEHAWGAVINKPGKCFYINVLLNMTKHCDCLVKQPADNLIPDLGILAAWDPVAIDKATQDLTKAAYGHTLGQLAFPERNAAIQMEHAAHIGMGSLEYELIEVF</sequence>
<evidence type="ECO:0000256" key="1">
    <source>
        <dbReference type="ARBA" id="ARBA00001966"/>
    </source>
</evidence>
<evidence type="ECO:0000256" key="4">
    <source>
        <dbReference type="ARBA" id="ARBA00022723"/>
    </source>
</evidence>
<evidence type="ECO:0000256" key="3">
    <source>
        <dbReference type="ARBA" id="ARBA00022485"/>
    </source>
</evidence>
<keyword evidence="6" id="KW-0411">Iron-sulfur</keyword>
<accession>A0A517DWD8</accession>
<keyword evidence="9" id="KW-1185">Reference proteome</keyword>
<evidence type="ECO:0000256" key="6">
    <source>
        <dbReference type="ARBA" id="ARBA00023014"/>
    </source>
</evidence>
<feature type="domain" description="4Fe-4S ferredoxin-type" evidence="7">
    <location>
        <begin position="208"/>
        <end position="236"/>
    </location>
</feature>
<dbReference type="InterPro" id="IPR050157">
    <property type="entry name" value="PSI_iron-sulfur_center"/>
</dbReference>
<keyword evidence="3" id="KW-0004">4Fe-4S</keyword>
<name>A0A517DWD8_9FIRM</name>
<organism evidence="8 9">
    <name type="scientific">Sporomusa termitida</name>
    <dbReference type="NCBI Taxonomy" id="2377"/>
    <lineage>
        <taxon>Bacteria</taxon>
        <taxon>Bacillati</taxon>
        <taxon>Bacillota</taxon>
        <taxon>Negativicutes</taxon>
        <taxon>Selenomonadales</taxon>
        <taxon>Sporomusaceae</taxon>
        <taxon>Sporomusa</taxon>
    </lineage>
</organism>
<reference evidence="8 9" key="1">
    <citation type="submission" date="2019-02" db="EMBL/GenBank/DDBJ databases">
        <title>Closed genome of Sporomusa termitida DSM 4440.</title>
        <authorList>
            <person name="Poehlein A."/>
            <person name="Daniel R."/>
        </authorList>
    </citation>
    <scope>NUCLEOTIDE SEQUENCE [LARGE SCALE GENOMIC DNA]</scope>
    <source>
        <strain evidence="8 9">DSM 4440</strain>
    </source>
</reference>
<dbReference type="KEGG" id="sted:SPTER_30850"/>